<protein>
    <submittedName>
        <fullName evidence="1">Uncharacterized protein</fullName>
    </submittedName>
</protein>
<comment type="caution">
    <text evidence="1">The sequence shown here is derived from an EMBL/GenBank/DDBJ whole genome shotgun (WGS) entry which is preliminary data.</text>
</comment>
<proteinExistence type="predicted"/>
<evidence type="ECO:0000313" key="2">
    <source>
        <dbReference type="Proteomes" id="UP001497680"/>
    </source>
</evidence>
<dbReference type="Proteomes" id="UP001497680">
    <property type="component" value="Unassembled WGS sequence"/>
</dbReference>
<organism evidence="1 2">
    <name type="scientific">Hypoxylon rubiginosum</name>
    <dbReference type="NCBI Taxonomy" id="110542"/>
    <lineage>
        <taxon>Eukaryota</taxon>
        <taxon>Fungi</taxon>
        <taxon>Dikarya</taxon>
        <taxon>Ascomycota</taxon>
        <taxon>Pezizomycotina</taxon>
        <taxon>Sordariomycetes</taxon>
        <taxon>Xylariomycetidae</taxon>
        <taxon>Xylariales</taxon>
        <taxon>Hypoxylaceae</taxon>
        <taxon>Hypoxylon</taxon>
    </lineage>
</organism>
<name>A0ACC0CJ55_9PEZI</name>
<reference evidence="1 2" key="1">
    <citation type="journal article" date="2022" name="New Phytol.">
        <title>Ecological generalism drives hyperdiversity of secondary metabolite gene clusters in xylarialean endophytes.</title>
        <authorList>
            <person name="Franco M.E.E."/>
            <person name="Wisecaver J.H."/>
            <person name="Arnold A.E."/>
            <person name="Ju Y.M."/>
            <person name="Slot J.C."/>
            <person name="Ahrendt S."/>
            <person name="Moore L.P."/>
            <person name="Eastman K.E."/>
            <person name="Scott K."/>
            <person name="Konkel Z."/>
            <person name="Mondo S.J."/>
            <person name="Kuo A."/>
            <person name="Hayes R.D."/>
            <person name="Haridas S."/>
            <person name="Andreopoulos B."/>
            <person name="Riley R."/>
            <person name="LaButti K."/>
            <person name="Pangilinan J."/>
            <person name="Lipzen A."/>
            <person name="Amirebrahimi M."/>
            <person name="Yan J."/>
            <person name="Adam C."/>
            <person name="Keymanesh K."/>
            <person name="Ng V."/>
            <person name="Louie K."/>
            <person name="Northen T."/>
            <person name="Drula E."/>
            <person name="Henrissat B."/>
            <person name="Hsieh H.M."/>
            <person name="Youens-Clark K."/>
            <person name="Lutzoni F."/>
            <person name="Miadlikowska J."/>
            <person name="Eastwood D.C."/>
            <person name="Hamelin R.C."/>
            <person name="Grigoriev I.V."/>
            <person name="U'Ren J.M."/>
        </authorList>
    </citation>
    <scope>NUCLEOTIDE SEQUENCE [LARGE SCALE GENOMIC DNA]</scope>
    <source>
        <strain evidence="1 2">ER1909</strain>
    </source>
</reference>
<dbReference type="EMBL" id="MU394451">
    <property type="protein sequence ID" value="KAI6080360.1"/>
    <property type="molecule type" value="Genomic_DNA"/>
</dbReference>
<evidence type="ECO:0000313" key="1">
    <source>
        <dbReference type="EMBL" id="KAI6080360.1"/>
    </source>
</evidence>
<keyword evidence="2" id="KW-1185">Reference proteome</keyword>
<accession>A0ACC0CJ55</accession>
<gene>
    <name evidence="1" type="ORF">F4821DRAFT_251681</name>
</gene>
<sequence length="294" mass="33275">MESQGRIFHLFPLLPPELRIAIWQECLPHLRVTELQRPLDTGTYMFQERRPCKLLLTTCKNSCPPAISRVCRESRAVAFRWGGVLGHDPDGADKQLGEYLDSAVRDPWLDAAHDVIHMNYENAFKMDYRPNASNPLRYLAKLAAQTTLNQASFNLGFLLRPTSIFGQITKLLRLRPSWLVVVYVAVVHMDSEVAAARAPGLFGMLCDAPVQIVDLRDEERLNAFNALARATESNPSAGQHVDDESLEQALGSLDYALTTLFKEEQEPAPAMYPAVMFRLCTERCYEVRRGRKKK</sequence>